<accession>A0A4Q2KGU5</accession>
<dbReference type="Proteomes" id="UP000291269">
    <property type="component" value="Unassembled WGS sequence"/>
</dbReference>
<sequence>MKVREILCAAAGMLGRVDAAAFLTDGVGADVRALEGEVSALLRAYNLTESETALVYRPLRLSEKVSSADGTIAYSALSERPVNVEKVRKGGEEVDFTLLADALKTAAGEVEVLYRYAPAAKTAEDDSEYGQGEARALALGTCCEYALSSGLYDEAVLWDKRYKDALAALCRARGGTLKARRWV</sequence>
<protein>
    <submittedName>
        <fullName evidence="1">Uncharacterized protein</fullName>
    </submittedName>
</protein>
<organism evidence="1 2">
    <name type="scientific">Candidatus Borkfalkia ceftriaxoniphila</name>
    <dbReference type="NCBI Taxonomy" id="2508949"/>
    <lineage>
        <taxon>Bacteria</taxon>
        <taxon>Bacillati</taxon>
        <taxon>Bacillota</taxon>
        <taxon>Clostridia</taxon>
        <taxon>Christensenellales</taxon>
        <taxon>Christensenellaceae</taxon>
        <taxon>Candidatus Borkfalkia</taxon>
    </lineage>
</organism>
<evidence type="ECO:0000313" key="1">
    <source>
        <dbReference type="EMBL" id="RXZ62241.1"/>
    </source>
</evidence>
<reference evidence="1 2" key="1">
    <citation type="journal article" date="2019" name="Gut">
        <title>Antibiotics-induced monodominance of a novel gut bacterial order.</title>
        <authorList>
            <person name="Hildebrand F."/>
            <person name="Moitinho-Silva L."/>
            <person name="Blasche S."/>
            <person name="Jahn M.T."/>
            <person name="Gossmann T.I."/>
            <person name="Heuerta-Cepas J."/>
            <person name="Hercog R."/>
            <person name="Luetge M."/>
            <person name="Bahram M."/>
            <person name="Pryszlak A."/>
            <person name="Alves R.J."/>
            <person name="Waszak S.M."/>
            <person name="Zhu A."/>
            <person name="Ye L."/>
            <person name="Costea P.I."/>
            <person name="Aalvink S."/>
            <person name="Belzer C."/>
            <person name="Forslund S.K."/>
            <person name="Sunagawa S."/>
            <person name="Hentschel U."/>
            <person name="Merten C."/>
            <person name="Patil K.R."/>
            <person name="Benes V."/>
            <person name="Bork P."/>
        </authorList>
    </citation>
    <scope>NUCLEOTIDE SEQUENCE [LARGE SCALE GENOMIC DNA]</scope>
    <source>
        <strain evidence="1 2">HDS1380</strain>
    </source>
</reference>
<dbReference type="RefSeq" id="WP_129225757.1">
    <property type="nucleotide sequence ID" value="NZ_SDOZ01000002.1"/>
</dbReference>
<proteinExistence type="predicted"/>
<dbReference type="AlphaFoldDB" id="A0A4Q2KGU5"/>
<evidence type="ECO:0000313" key="2">
    <source>
        <dbReference type="Proteomes" id="UP000291269"/>
    </source>
</evidence>
<comment type="caution">
    <text evidence="1">The sequence shown here is derived from an EMBL/GenBank/DDBJ whole genome shotgun (WGS) entry which is preliminary data.</text>
</comment>
<gene>
    <name evidence="1" type="ORF">ESZ91_07550</name>
</gene>
<name>A0A4Q2KGU5_9FIRM</name>
<keyword evidence="2" id="KW-1185">Reference proteome</keyword>
<dbReference type="EMBL" id="SDOZ01000002">
    <property type="protein sequence ID" value="RXZ62241.1"/>
    <property type="molecule type" value="Genomic_DNA"/>
</dbReference>